<name>A0A839A323_9LACT</name>
<dbReference type="InterPro" id="IPR021229">
    <property type="entry name" value="DUF2800"/>
</dbReference>
<proteinExistence type="predicted"/>
<protein>
    <submittedName>
        <fullName evidence="1">DUF2800 domain-containing protein</fullName>
    </submittedName>
</protein>
<organism evidence="1 2">
    <name type="scientific">Ruoffia halotolerans</name>
    <dbReference type="NCBI Taxonomy" id="2748684"/>
    <lineage>
        <taxon>Bacteria</taxon>
        <taxon>Bacillati</taxon>
        <taxon>Bacillota</taxon>
        <taxon>Bacilli</taxon>
        <taxon>Lactobacillales</taxon>
        <taxon>Aerococcaceae</taxon>
        <taxon>Ruoffia</taxon>
    </lineage>
</organism>
<evidence type="ECO:0000313" key="1">
    <source>
        <dbReference type="EMBL" id="MBA5728549.1"/>
    </source>
</evidence>
<dbReference type="RefSeq" id="WP_218930267.1">
    <property type="nucleotide sequence ID" value="NZ_JACAOA010000003.1"/>
</dbReference>
<gene>
    <name evidence="1" type="ORF">HW423_01950</name>
</gene>
<dbReference type="EMBL" id="JACAOA010000003">
    <property type="protein sequence ID" value="MBA5728549.1"/>
    <property type="molecule type" value="Genomic_DNA"/>
</dbReference>
<reference evidence="1 2" key="1">
    <citation type="submission" date="2020-06" db="EMBL/GenBank/DDBJ databases">
        <title>Reclassification of Facklamia ignava, Facklamia soureckii and Facklami tabacinasalis as Falseniella iganva gen. nov., comb. nov., Hutsoniella ignava gen. nov., comb. nov., and Ruoffia tabacinasalis gen. nov., comb. nov and description of Ruoffia haltotolerans sp. nov., isolated from hypersaline Inland Sea of Qatar.</title>
        <authorList>
            <person name="Fotedar R."/>
            <person name="Sankaranarayanan K."/>
            <person name="Lawson P."/>
            <person name="Caldwell M."/>
            <person name="Zeyara A."/>
            <person name="Al Malki A."/>
            <person name="Ali M."/>
        </authorList>
    </citation>
    <scope>NUCLEOTIDE SEQUENCE [LARGE SCALE GENOMIC DNA]</scope>
    <source>
        <strain evidence="1 2">INB8</strain>
    </source>
</reference>
<comment type="caution">
    <text evidence="1">The sequence shown here is derived from an EMBL/GenBank/DDBJ whole genome shotgun (WGS) entry which is preliminary data.</text>
</comment>
<dbReference type="Proteomes" id="UP000571018">
    <property type="component" value="Unassembled WGS sequence"/>
</dbReference>
<dbReference type="Pfam" id="PF10926">
    <property type="entry name" value="DUF2800"/>
    <property type="match status" value="1"/>
</dbReference>
<sequence>MTNKKHALLSASSAHKWLEHPPISRLEQIAVEDMGVDDSNVYAEEGTAAHELAEFKLKKSLGIENNRPASVYHSDEMEAYTDDYVSFIHEQMSELESPLVLIEQRVDFSTYVPEGFGTADCILASGATLKVVDFKYGKTYVPVEDNPQMKLYALGAFSIFEAIYDIETIHLSIYQPRIGNIATWVIDLDALLEWANGDLKEKAELAYQGEGELNPGEWLKHTKIRAVSKDRANHHLELKKHELKEAHLLSDEEIEAILPQLDDLVRWAEDVKAYAYQQATDHNKEWSGFKLVEGRTTRKYMDVDLVEQRANEEDIKDIHEVKLKALTKLEKQIGNKKFNEIFGDLIMRSAGKIQLVPDSDGRPAIVRHDVKEDFK</sequence>
<dbReference type="AlphaFoldDB" id="A0A839A323"/>
<keyword evidence="2" id="KW-1185">Reference proteome</keyword>
<evidence type="ECO:0000313" key="2">
    <source>
        <dbReference type="Proteomes" id="UP000571018"/>
    </source>
</evidence>
<accession>A0A839A323</accession>